<dbReference type="GeneID" id="18923706"/>
<proteinExistence type="predicted"/>
<feature type="chain" id="PRO_5003315615" description="Secreted protein" evidence="1">
    <location>
        <begin position="22"/>
        <end position="604"/>
    </location>
</feature>
<accession>F4RVX5</accession>
<reference evidence="3" key="1">
    <citation type="journal article" date="2011" name="Proc. Natl. Acad. Sci. U.S.A.">
        <title>Obligate biotrophy features unraveled by the genomic analysis of rust fungi.</title>
        <authorList>
            <person name="Duplessis S."/>
            <person name="Cuomo C.A."/>
            <person name="Lin Y.-C."/>
            <person name="Aerts A."/>
            <person name="Tisserant E."/>
            <person name="Veneault-Fourrey C."/>
            <person name="Joly D.L."/>
            <person name="Hacquard S."/>
            <person name="Amselem J."/>
            <person name="Cantarel B.L."/>
            <person name="Chiu R."/>
            <person name="Coutinho P.M."/>
            <person name="Feau N."/>
            <person name="Field M."/>
            <person name="Frey P."/>
            <person name="Gelhaye E."/>
            <person name="Goldberg J."/>
            <person name="Grabherr M.G."/>
            <person name="Kodira C.D."/>
            <person name="Kohler A."/>
            <person name="Kuees U."/>
            <person name="Lindquist E.A."/>
            <person name="Lucas S.M."/>
            <person name="Mago R."/>
            <person name="Mauceli E."/>
            <person name="Morin E."/>
            <person name="Murat C."/>
            <person name="Pangilinan J.L."/>
            <person name="Park R."/>
            <person name="Pearson M."/>
            <person name="Quesneville H."/>
            <person name="Rouhier N."/>
            <person name="Sakthikumar S."/>
            <person name="Salamov A.A."/>
            <person name="Schmutz J."/>
            <person name="Selles B."/>
            <person name="Shapiro H."/>
            <person name="Tanguay P."/>
            <person name="Tuskan G.A."/>
            <person name="Henrissat B."/>
            <person name="Van de Peer Y."/>
            <person name="Rouze P."/>
            <person name="Ellis J.G."/>
            <person name="Dodds P.N."/>
            <person name="Schein J.E."/>
            <person name="Zhong S."/>
            <person name="Hamelin R.C."/>
            <person name="Grigoriev I.V."/>
            <person name="Szabo L.J."/>
            <person name="Martin F."/>
        </authorList>
    </citation>
    <scope>NUCLEOTIDE SEQUENCE [LARGE SCALE GENOMIC DNA]</scope>
    <source>
        <strain evidence="3">98AG31 / pathotype 3-4-7</strain>
    </source>
</reference>
<gene>
    <name evidence="2" type="ORF">MELLADRAFT_109266</name>
</gene>
<dbReference type="EMBL" id="GL883124">
    <property type="protein sequence ID" value="EGG03436.1"/>
    <property type="molecule type" value="Genomic_DNA"/>
</dbReference>
<protein>
    <recommendedName>
        <fullName evidence="4">Secreted protein</fullName>
    </recommendedName>
</protein>
<evidence type="ECO:0000256" key="1">
    <source>
        <dbReference type="SAM" id="SignalP"/>
    </source>
</evidence>
<dbReference type="RefSeq" id="XP_007413230.1">
    <property type="nucleotide sequence ID" value="XM_007413168.1"/>
</dbReference>
<sequence length="604" mass="69512">MISRWVISLYIILKIVPSLVSSPVGLGDEELKPLVNNPHFSQMSQDFDCLIIEDGEGSTSTMTKQGSKKRILTQNLWKKKSKKSKTEVGAQLPTGSKKTWLMYCQVAHTVFFQQEESSRGPQLKEFVNEVLRLGHDFDMNSKHSEAITIQKRRVINLATDLLDGEGLHTASRLWVIGILSYLAPKDEVDNKKFDPTDLDSLIPSRAELESDIFHGPRLASFIQKVLVYGSRDSISANAMWEGIERASTLLSIKKYIKTYTTNPKLDYLAHLIPYFIKLGTPFGKEEVSTILEHLFLYIEQLMDGSGTHMQKRISFHLLLHMERHDGLSRVEIRSFVQRNEAYAETFRRLYIDLLHKKVPELDTVVWTLSAKKELKVQQVYAILQSLCSPNLLLTDKGNLFRVLNLTCVMYPNVREIVNRYLNEHHESTTLIFQMLRIFYTNLEPKNENPKDLKDDIEEKGLQLVMPQIRKLLEDQLISKGVIDGHIVQDLSKLTRMDLRSRQIPLSNLIMRMFGPLKLMEKDSDELPTSDPKVEYILHLITIKNNDKNLSLCLYTKDEPVFQNLLSTVCQSIKIHTYTQFDKFLQDLELKISILLTSLTLGFKN</sequence>
<feature type="signal peptide" evidence="1">
    <location>
        <begin position="1"/>
        <end position="21"/>
    </location>
</feature>
<keyword evidence="3" id="KW-1185">Reference proteome</keyword>
<evidence type="ECO:0000313" key="2">
    <source>
        <dbReference type="EMBL" id="EGG03436.1"/>
    </source>
</evidence>
<name>F4RVX5_MELLP</name>
<keyword evidence="1" id="KW-0732">Signal</keyword>
<dbReference type="VEuPathDB" id="FungiDB:MELLADRAFT_109266"/>
<dbReference type="AlphaFoldDB" id="F4RVX5"/>
<dbReference type="InParanoid" id="F4RVX5"/>
<dbReference type="Proteomes" id="UP000001072">
    <property type="component" value="Unassembled WGS sequence"/>
</dbReference>
<dbReference type="HOGENOM" id="CLU_029551_0_0_1"/>
<evidence type="ECO:0008006" key="4">
    <source>
        <dbReference type="Google" id="ProtNLM"/>
    </source>
</evidence>
<dbReference type="OrthoDB" id="10438533at2759"/>
<organism evidence="3">
    <name type="scientific">Melampsora larici-populina (strain 98AG31 / pathotype 3-4-7)</name>
    <name type="common">Poplar leaf rust fungus</name>
    <dbReference type="NCBI Taxonomy" id="747676"/>
    <lineage>
        <taxon>Eukaryota</taxon>
        <taxon>Fungi</taxon>
        <taxon>Dikarya</taxon>
        <taxon>Basidiomycota</taxon>
        <taxon>Pucciniomycotina</taxon>
        <taxon>Pucciniomycetes</taxon>
        <taxon>Pucciniales</taxon>
        <taxon>Melampsoraceae</taxon>
        <taxon>Melampsora</taxon>
    </lineage>
</organism>
<evidence type="ECO:0000313" key="3">
    <source>
        <dbReference type="Proteomes" id="UP000001072"/>
    </source>
</evidence>
<dbReference type="KEGG" id="mlr:MELLADRAFT_109266"/>